<name>A0ABW6FD50_9ACTN</name>
<evidence type="ECO:0000313" key="4">
    <source>
        <dbReference type="EMBL" id="MFD4827574.1"/>
    </source>
</evidence>
<feature type="transmembrane region" description="Helical" evidence="2">
    <location>
        <begin position="217"/>
        <end position="235"/>
    </location>
</feature>
<keyword evidence="3" id="KW-0732">Signal</keyword>
<feature type="compositionally biased region" description="Low complexity" evidence="1">
    <location>
        <begin position="411"/>
        <end position="435"/>
    </location>
</feature>
<feature type="transmembrane region" description="Helical" evidence="2">
    <location>
        <begin position="151"/>
        <end position="174"/>
    </location>
</feature>
<evidence type="ECO:0000256" key="2">
    <source>
        <dbReference type="SAM" id="Phobius"/>
    </source>
</evidence>
<keyword evidence="5" id="KW-1185">Reference proteome</keyword>
<organism evidence="4 5">
    <name type="scientific">Streptomyces rubiginosohelvolus</name>
    <dbReference type="NCBI Taxonomy" id="67362"/>
    <lineage>
        <taxon>Bacteria</taxon>
        <taxon>Bacillati</taxon>
        <taxon>Actinomycetota</taxon>
        <taxon>Actinomycetes</taxon>
        <taxon>Kitasatosporales</taxon>
        <taxon>Streptomycetaceae</taxon>
        <taxon>Streptomyces</taxon>
    </lineage>
</organism>
<dbReference type="EMBL" id="JBHXKZ010000044">
    <property type="protein sequence ID" value="MFD4827574.1"/>
    <property type="molecule type" value="Genomic_DNA"/>
</dbReference>
<gene>
    <name evidence="4" type="ORF">ACFWOQ_33905</name>
</gene>
<feature type="compositionally biased region" description="Gly residues" evidence="1">
    <location>
        <begin position="436"/>
        <end position="454"/>
    </location>
</feature>
<dbReference type="Proteomes" id="UP001598352">
    <property type="component" value="Unassembled WGS sequence"/>
</dbReference>
<keyword evidence="2" id="KW-0812">Transmembrane</keyword>
<keyword evidence="2" id="KW-0472">Membrane</keyword>
<evidence type="ECO:0000256" key="1">
    <source>
        <dbReference type="SAM" id="MobiDB-lite"/>
    </source>
</evidence>
<evidence type="ECO:0000313" key="5">
    <source>
        <dbReference type="Proteomes" id="UP001598352"/>
    </source>
</evidence>
<evidence type="ECO:0000256" key="3">
    <source>
        <dbReference type="SAM" id="SignalP"/>
    </source>
</evidence>
<feature type="region of interest" description="Disordered" evidence="1">
    <location>
        <begin position="367"/>
        <end position="454"/>
    </location>
</feature>
<feature type="transmembrane region" description="Helical" evidence="2">
    <location>
        <begin position="241"/>
        <end position="258"/>
    </location>
</feature>
<proteinExistence type="predicted"/>
<dbReference type="RefSeq" id="WP_382777767.1">
    <property type="nucleotide sequence ID" value="NZ_JBHXKZ010000044.1"/>
</dbReference>
<feature type="chain" id="PRO_5046834247" description="Integral membrane protein" evidence="3">
    <location>
        <begin position="33"/>
        <end position="454"/>
    </location>
</feature>
<accession>A0ABW6FD50</accession>
<reference evidence="4 5" key="1">
    <citation type="submission" date="2024-09" db="EMBL/GenBank/DDBJ databases">
        <title>The Natural Products Discovery Center: Release of the First 8490 Sequenced Strains for Exploring Actinobacteria Biosynthetic Diversity.</title>
        <authorList>
            <person name="Kalkreuter E."/>
            <person name="Kautsar S.A."/>
            <person name="Yang D."/>
            <person name="Bader C.D."/>
            <person name="Teijaro C.N."/>
            <person name="Fluegel L."/>
            <person name="Davis C.M."/>
            <person name="Simpson J.R."/>
            <person name="Lauterbach L."/>
            <person name="Steele A.D."/>
            <person name="Gui C."/>
            <person name="Meng S."/>
            <person name="Li G."/>
            <person name="Viehrig K."/>
            <person name="Ye F."/>
            <person name="Su P."/>
            <person name="Kiefer A.F."/>
            <person name="Nichols A."/>
            <person name="Cepeda A.J."/>
            <person name="Yan W."/>
            <person name="Fan B."/>
            <person name="Jiang Y."/>
            <person name="Adhikari A."/>
            <person name="Zheng C.-J."/>
            <person name="Schuster L."/>
            <person name="Cowan T.M."/>
            <person name="Smanski M.J."/>
            <person name="Chevrette M.G."/>
            <person name="De Carvalho L.P.S."/>
            <person name="Shen B."/>
        </authorList>
    </citation>
    <scope>NUCLEOTIDE SEQUENCE [LARGE SCALE GENOMIC DNA]</scope>
    <source>
        <strain evidence="4 5">NPDC058428</strain>
    </source>
</reference>
<comment type="caution">
    <text evidence="4">The sequence shown here is derived from an EMBL/GenBank/DDBJ whole genome shotgun (WGS) entry which is preliminary data.</text>
</comment>
<feature type="signal peptide" evidence="3">
    <location>
        <begin position="1"/>
        <end position="32"/>
    </location>
</feature>
<feature type="transmembrane region" description="Helical" evidence="2">
    <location>
        <begin position="303"/>
        <end position="324"/>
    </location>
</feature>
<evidence type="ECO:0008006" key="6">
    <source>
        <dbReference type="Google" id="ProtNLM"/>
    </source>
</evidence>
<sequence length="454" mass="45422">MPGKRSLRGLSVAAAFAGIQAAVVLFAGRAAADPTPTPSPSTSNDACDLIRGPAKDYCEGGEGAGSRTQDVPTTDALDPLSSLAQGCADAASWIVGKLSEAVESTADVDFTNPKFLQQYAVIFAASTILTLVLWLLAVAKRAIRGVPLTTAISEAVGFLWLTVLASAFTPLILYTIVSATDGVTEIIASATGGQTDVFFGSFAEALKKGEDIGGGPIMLIVVSLVSILAAGILWLELVIRAALLYVGALLGIVVYAGLVDKNMWGHVRRWAGIMIAVIMVKPVIVIVLGLAGALSSGDGPDAFSAVVSGLSIILLAIFASAMIYRFVPGFGDEIQGARTNRKQATDGSQAAALISSPAALVSQGIKTHSGRNDQNSGGGGARPSNPASGGVAAHSSRTSGGSGGGVGGGSVPSAAPSPRSGSAPTSATPHSSRSSRGGGGFGSTGNSSTGGGGR</sequence>
<feature type="transmembrane region" description="Helical" evidence="2">
    <location>
        <begin position="119"/>
        <end position="139"/>
    </location>
</feature>
<feature type="compositionally biased region" description="Gly residues" evidence="1">
    <location>
        <begin position="400"/>
        <end position="410"/>
    </location>
</feature>
<keyword evidence="2" id="KW-1133">Transmembrane helix</keyword>
<feature type="transmembrane region" description="Helical" evidence="2">
    <location>
        <begin position="270"/>
        <end position="291"/>
    </location>
</feature>
<protein>
    <recommendedName>
        <fullName evidence="6">Integral membrane protein</fullName>
    </recommendedName>
</protein>